<keyword evidence="2 3" id="KW-0378">Hydrolase</keyword>
<dbReference type="SUPFAM" id="SSF53254">
    <property type="entry name" value="Phosphoglycerate mutase-like"/>
    <property type="match status" value="1"/>
</dbReference>
<dbReference type="EMBL" id="BSUK01000001">
    <property type="protein sequence ID" value="GMA24558.1"/>
    <property type="molecule type" value="Genomic_DNA"/>
</dbReference>
<evidence type="ECO:0000313" key="6">
    <source>
        <dbReference type="EMBL" id="GMA24558.1"/>
    </source>
</evidence>
<feature type="domain" description="Nudix hydrolase" evidence="5">
    <location>
        <begin position="42"/>
        <end position="181"/>
    </location>
</feature>
<dbReference type="SUPFAM" id="SSF55811">
    <property type="entry name" value="Nudix"/>
    <property type="match status" value="1"/>
</dbReference>
<dbReference type="PANTHER" id="PTHR21340">
    <property type="entry name" value="DIADENOSINE 5,5-P1,P4-TETRAPHOSPHATE PYROPHOSPHOHYDROLASE MUTT"/>
    <property type="match status" value="1"/>
</dbReference>
<evidence type="ECO:0000256" key="2">
    <source>
        <dbReference type="ARBA" id="ARBA00022801"/>
    </source>
</evidence>
<comment type="similarity">
    <text evidence="1 3">Belongs to the Nudix hydrolase family.</text>
</comment>
<dbReference type="Gene3D" id="3.90.79.10">
    <property type="entry name" value="Nucleoside Triphosphate Pyrophosphohydrolase"/>
    <property type="match status" value="1"/>
</dbReference>
<accession>A0ABQ6I303</accession>
<dbReference type="PROSITE" id="PS00893">
    <property type="entry name" value="NUDIX_BOX"/>
    <property type="match status" value="1"/>
</dbReference>
<dbReference type="PROSITE" id="PS51462">
    <property type="entry name" value="NUDIX"/>
    <property type="match status" value="1"/>
</dbReference>
<dbReference type="InterPro" id="IPR029033">
    <property type="entry name" value="His_PPase_superfam"/>
</dbReference>
<dbReference type="Proteomes" id="UP001157091">
    <property type="component" value="Unassembled WGS sequence"/>
</dbReference>
<organism evidence="6 7">
    <name type="scientific">Luteimicrobium album</name>
    <dbReference type="NCBI Taxonomy" id="1054550"/>
    <lineage>
        <taxon>Bacteria</taxon>
        <taxon>Bacillati</taxon>
        <taxon>Actinomycetota</taxon>
        <taxon>Actinomycetes</taxon>
        <taxon>Micrococcales</taxon>
        <taxon>Luteimicrobium</taxon>
    </lineage>
</organism>
<dbReference type="InterPro" id="IPR051325">
    <property type="entry name" value="Nudix_hydrolase_domain"/>
</dbReference>
<sequence>MSPVLTTPYESPKPSKATSRRPTVLNPVEMTQHRTLPRARSRLIEAAGALVWRERHHQLQVLLIHRPRYDDWSWPKGKVDPGESRAATAVREVQEETGLAVVLGQPLPGLQYLVPDGRVKRVYYWAARTASDADAPAIRARHPVAPVDEREIDHKEWLGVEEAARRLTRTADRQPLVALLDAHAHGRLTTHAVVVARHGSAVQRAQWAGKEHARPVTPTGWAQAAALVPVLAAYGVRDLVTSRWTRCAQTVAPYASASGLETRRHGPLTEAQHEKSPARVAATVRELLEAEESSVLCTHRPVLPTVLDVLSEHTGRNVADALPARTRTWSPGRRSSRTSRSPRRVRASWRPRRSRRPSDSWFSALRAHAPRRRRTRPPPSSGALRPR</sequence>
<dbReference type="Pfam" id="PF00300">
    <property type="entry name" value="His_Phos_1"/>
    <property type="match status" value="1"/>
</dbReference>
<dbReference type="InterPro" id="IPR020084">
    <property type="entry name" value="NUDIX_hydrolase_CS"/>
</dbReference>
<feature type="compositionally biased region" description="Basic residues" evidence="4">
    <location>
        <begin position="334"/>
        <end position="355"/>
    </location>
</feature>
<evidence type="ECO:0000313" key="7">
    <source>
        <dbReference type="Proteomes" id="UP001157091"/>
    </source>
</evidence>
<protein>
    <recommendedName>
        <fullName evidence="5">Nudix hydrolase domain-containing protein</fullName>
    </recommendedName>
</protein>
<comment type="caution">
    <text evidence="6">The sequence shown here is derived from an EMBL/GenBank/DDBJ whole genome shotgun (WGS) entry which is preliminary data.</text>
</comment>
<evidence type="ECO:0000256" key="3">
    <source>
        <dbReference type="RuleBase" id="RU003476"/>
    </source>
</evidence>
<dbReference type="CDD" id="cd03673">
    <property type="entry name" value="NUDIX_Ap6A_hydrolase"/>
    <property type="match status" value="1"/>
</dbReference>
<dbReference type="SMART" id="SM00855">
    <property type="entry name" value="PGAM"/>
    <property type="match status" value="1"/>
</dbReference>
<feature type="region of interest" description="Disordered" evidence="4">
    <location>
        <begin position="1"/>
        <end position="21"/>
    </location>
</feature>
<keyword evidence="7" id="KW-1185">Reference proteome</keyword>
<evidence type="ECO:0000256" key="1">
    <source>
        <dbReference type="ARBA" id="ARBA00005582"/>
    </source>
</evidence>
<evidence type="ECO:0000259" key="5">
    <source>
        <dbReference type="PROSITE" id="PS51462"/>
    </source>
</evidence>
<dbReference type="PRINTS" id="PR00502">
    <property type="entry name" value="NUDIXFAMILY"/>
</dbReference>
<feature type="region of interest" description="Disordered" evidence="4">
    <location>
        <begin position="322"/>
        <end position="387"/>
    </location>
</feature>
<dbReference type="InterPro" id="IPR000086">
    <property type="entry name" value="NUDIX_hydrolase_dom"/>
</dbReference>
<name>A0ABQ6I303_9MICO</name>
<gene>
    <name evidence="6" type="ORF">GCM10025864_23170</name>
</gene>
<reference evidence="7" key="1">
    <citation type="journal article" date="2019" name="Int. J. Syst. Evol. Microbiol.">
        <title>The Global Catalogue of Microorganisms (GCM) 10K type strain sequencing project: providing services to taxonomists for standard genome sequencing and annotation.</title>
        <authorList>
            <consortium name="The Broad Institute Genomics Platform"/>
            <consortium name="The Broad Institute Genome Sequencing Center for Infectious Disease"/>
            <person name="Wu L."/>
            <person name="Ma J."/>
        </authorList>
    </citation>
    <scope>NUCLEOTIDE SEQUENCE [LARGE SCALE GENOMIC DNA]</scope>
    <source>
        <strain evidence="7">NBRC 106348</strain>
    </source>
</reference>
<dbReference type="InterPro" id="IPR015797">
    <property type="entry name" value="NUDIX_hydrolase-like_dom_sf"/>
</dbReference>
<dbReference type="Pfam" id="PF00293">
    <property type="entry name" value="NUDIX"/>
    <property type="match status" value="1"/>
</dbReference>
<dbReference type="InterPro" id="IPR013078">
    <property type="entry name" value="His_Pase_superF_clade-1"/>
</dbReference>
<dbReference type="Gene3D" id="3.40.50.1240">
    <property type="entry name" value="Phosphoglycerate mutase-like"/>
    <property type="match status" value="1"/>
</dbReference>
<dbReference type="RefSeq" id="WP_348525213.1">
    <property type="nucleotide sequence ID" value="NZ_BSUK01000001.1"/>
</dbReference>
<evidence type="ECO:0000256" key="4">
    <source>
        <dbReference type="SAM" id="MobiDB-lite"/>
    </source>
</evidence>
<dbReference type="PANTHER" id="PTHR21340:SF0">
    <property type="entry name" value="BIS(5'-NUCLEOSYL)-TETRAPHOSPHATASE [ASYMMETRICAL]"/>
    <property type="match status" value="1"/>
</dbReference>
<dbReference type="InterPro" id="IPR020476">
    <property type="entry name" value="Nudix_hydrolase"/>
</dbReference>
<proteinExistence type="inferred from homology"/>